<name>A0ABY2D2A3_9GAMM</name>
<evidence type="ECO:0000313" key="2">
    <source>
        <dbReference type="Proteomes" id="UP000294823"/>
    </source>
</evidence>
<dbReference type="InterPro" id="IPR004805">
    <property type="entry name" value="DnaE2/DnaE/PolC"/>
</dbReference>
<dbReference type="PANTHER" id="PTHR32294:SF0">
    <property type="entry name" value="DNA POLYMERASE III SUBUNIT ALPHA"/>
    <property type="match status" value="1"/>
</dbReference>
<dbReference type="EMBL" id="SLTR01000375">
    <property type="protein sequence ID" value="TDA86474.1"/>
    <property type="molecule type" value="Genomic_DNA"/>
</dbReference>
<dbReference type="PANTHER" id="PTHR32294">
    <property type="entry name" value="DNA POLYMERASE III SUBUNIT ALPHA"/>
    <property type="match status" value="1"/>
</dbReference>
<protein>
    <submittedName>
        <fullName evidence="1">Uncharacterized protein</fullName>
    </submittedName>
</protein>
<accession>A0ABY2D2A3</accession>
<feature type="non-terminal residue" evidence="1">
    <location>
        <position position="92"/>
    </location>
</feature>
<sequence>NDVYFPDPGMYEAHDALICIAEGAYVDQQAPRRRLTDQHYFKSQTEMATLFADLPEALENTIEIARRCAFKAYKRDPILPRFAEDEVEELRR</sequence>
<dbReference type="Gene3D" id="3.20.20.140">
    <property type="entry name" value="Metal-dependent hydrolases"/>
    <property type="match status" value="1"/>
</dbReference>
<evidence type="ECO:0000313" key="1">
    <source>
        <dbReference type="EMBL" id="TDA86474.1"/>
    </source>
</evidence>
<proteinExistence type="predicted"/>
<keyword evidence="2" id="KW-1185">Reference proteome</keyword>
<dbReference type="Proteomes" id="UP000294823">
    <property type="component" value="Unassembled WGS sequence"/>
</dbReference>
<gene>
    <name evidence="1" type="ORF">E0702_17055</name>
</gene>
<organism evidence="1 2">
    <name type="scientific">Halomonas marinisediminis</name>
    <dbReference type="NCBI Taxonomy" id="2546095"/>
    <lineage>
        <taxon>Bacteria</taxon>
        <taxon>Pseudomonadati</taxon>
        <taxon>Pseudomonadota</taxon>
        <taxon>Gammaproteobacteria</taxon>
        <taxon>Oceanospirillales</taxon>
        <taxon>Halomonadaceae</taxon>
        <taxon>Halomonas</taxon>
    </lineage>
</organism>
<feature type="non-terminal residue" evidence="1">
    <location>
        <position position="1"/>
    </location>
</feature>
<reference evidence="1 2" key="1">
    <citation type="submission" date="2019-03" db="EMBL/GenBank/DDBJ databases">
        <title>Halomonas marinisediminis sp. nov., a moderately halophilic bacterium isolated from the Bohai Gulf.</title>
        <authorList>
            <person name="Ji X."/>
        </authorList>
    </citation>
    <scope>NUCLEOTIDE SEQUENCE [LARGE SCALE GENOMIC DNA]</scope>
    <source>
        <strain evidence="1 2">204</strain>
    </source>
</reference>
<dbReference type="RefSeq" id="WP_132045730.1">
    <property type="nucleotide sequence ID" value="NZ_SLTR01000375.1"/>
</dbReference>
<comment type="caution">
    <text evidence="1">The sequence shown here is derived from an EMBL/GenBank/DDBJ whole genome shotgun (WGS) entry which is preliminary data.</text>
</comment>